<dbReference type="eggNOG" id="KOG1555">
    <property type="taxonomic scope" value="Eukaryota"/>
</dbReference>
<dbReference type="CDD" id="cd08067">
    <property type="entry name" value="MPN_2A_DUB"/>
    <property type="match status" value="1"/>
</dbReference>
<feature type="compositionally biased region" description="Low complexity" evidence="7">
    <location>
        <begin position="894"/>
        <end position="910"/>
    </location>
</feature>
<feature type="region of interest" description="Disordered" evidence="7">
    <location>
        <begin position="691"/>
        <end position="734"/>
    </location>
</feature>
<protein>
    <submittedName>
        <fullName evidence="9">GL19545</fullName>
    </submittedName>
</protein>
<dbReference type="FunFam" id="3.40.140.10:FF:000053">
    <property type="entry name" value="MPN domain-containing protein CG4751"/>
    <property type="match status" value="1"/>
</dbReference>
<feature type="compositionally biased region" description="Low complexity" evidence="7">
    <location>
        <begin position="698"/>
        <end position="719"/>
    </location>
</feature>
<dbReference type="Pfam" id="PF18755">
    <property type="entry name" value="RAMA"/>
    <property type="match status" value="1"/>
</dbReference>
<feature type="region of interest" description="Disordered" evidence="7">
    <location>
        <begin position="1"/>
        <end position="72"/>
    </location>
</feature>
<dbReference type="OrthoDB" id="167806at2759"/>
<feature type="compositionally biased region" description="Acidic residues" evidence="7">
    <location>
        <begin position="97"/>
        <end position="108"/>
    </location>
</feature>
<feature type="compositionally biased region" description="Low complexity" evidence="7">
    <location>
        <begin position="1063"/>
        <end position="1087"/>
    </location>
</feature>
<feature type="compositionally biased region" description="Low complexity" evidence="7">
    <location>
        <begin position="875"/>
        <end position="886"/>
    </location>
</feature>
<feature type="region of interest" description="Disordered" evidence="7">
    <location>
        <begin position="1057"/>
        <end position="1087"/>
    </location>
</feature>
<name>B4G9U4_DROPE</name>
<feature type="region of interest" description="Disordered" evidence="7">
    <location>
        <begin position="1305"/>
        <end position="1349"/>
    </location>
</feature>
<comment type="similarity">
    <text evidence="6">Belongs to the peptidase M67 family.</text>
</comment>
<feature type="region of interest" description="Disordered" evidence="7">
    <location>
        <begin position="1418"/>
        <end position="1441"/>
    </location>
</feature>
<dbReference type="GO" id="GO:0006508">
    <property type="term" value="P:proteolysis"/>
    <property type="evidence" value="ECO:0007669"/>
    <property type="project" value="UniProtKB-KW"/>
</dbReference>
<dbReference type="InterPro" id="IPR037518">
    <property type="entry name" value="MPN"/>
</dbReference>
<dbReference type="PANTHER" id="PTHR10410">
    <property type="entry name" value="EUKARYOTIC TRANSLATION INITIATION FACTOR 3 -RELATED"/>
    <property type="match status" value="1"/>
</dbReference>
<gene>
    <name evidence="9" type="primary">Dper\GL19545</name>
    <name evidence="9" type="ORF">Dper_GL19545</name>
</gene>
<dbReference type="GO" id="GO:0046872">
    <property type="term" value="F:metal ion binding"/>
    <property type="evidence" value="ECO:0007669"/>
    <property type="project" value="UniProtKB-KW"/>
</dbReference>
<dbReference type="GO" id="GO:0008237">
    <property type="term" value="F:metallopeptidase activity"/>
    <property type="evidence" value="ECO:0007669"/>
    <property type="project" value="UniProtKB-KW"/>
</dbReference>
<dbReference type="KEGG" id="dpe:6589719"/>
<keyword evidence="2" id="KW-0479">Metal-binding</keyword>
<feature type="compositionally biased region" description="Low complexity" evidence="7">
    <location>
        <begin position="1213"/>
        <end position="1224"/>
    </location>
</feature>
<dbReference type="HOGENOM" id="CLU_005253_0_0_1"/>
<keyword evidence="4" id="KW-0862">Zinc</keyword>
<dbReference type="OMA" id="KRMEFAS"/>
<dbReference type="Pfam" id="PF01398">
    <property type="entry name" value="JAB"/>
    <property type="match status" value="1"/>
</dbReference>
<feature type="region of interest" description="Disordered" evidence="7">
    <location>
        <begin position="862"/>
        <end position="912"/>
    </location>
</feature>
<feature type="region of interest" description="Disordered" evidence="7">
    <location>
        <begin position="1361"/>
        <end position="1405"/>
    </location>
</feature>
<dbReference type="PhylomeDB" id="B4G9U4"/>
<evidence type="ECO:0000256" key="3">
    <source>
        <dbReference type="ARBA" id="ARBA00022801"/>
    </source>
</evidence>
<organism evidence="10">
    <name type="scientific">Drosophila persimilis</name>
    <name type="common">Fruit fly</name>
    <dbReference type="NCBI Taxonomy" id="7234"/>
    <lineage>
        <taxon>Eukaryota</taxon>
        <taxon>Metazoa</taxon>
        <taxon>Ecdysozoa</taxon>
        <taxon>Arthropoda</taxon>
        <taxon>Hexapoda</taxon>
        <taxon>Insecta</taxon>
        <taxon>Pterygota</taxon>
        <taxon>Neoptera</taxon>
        <taxon>Endopterygota</taxon>
        <taxon>Diptera</taxon>
        <taxon>Brachycera</taxon>
        <taxon>Muscomorpha</taxon>
        <taxon>Ephydroidea</taxon>
        <taxon>Drosophilidae</taxon>
        <taxon>Drosophila</taxon>
        <taxon>Sophophora</taxon>
    </lineage>
</organism>
<dbReference type="PROSITE" id="PS50249">
    <property type="entry name" value="MPN"/>
    <property type="match status" value="1"/>
</dbReference>
<dbReference type="InterPro" id="IPR050242">
    <property type="entry name" value="JAMM_MPN+_peptidase_M67A"/>
</dbReference>
<evidence type="ECO:0000313" key="9">
    <source>
        <dbReference type="EMBL" id="EDW29124.1"/>
    </source>
</evidence>
<accession>B4G9U4</accession>
<evidence type="ECO:0000256" key="6">
    <source>
        <dbReference type="ARBA" id="ARBA00061577"/>
    </source>
</evidence>
<dbReference type="Proteomes" id="UP000008744">
    <property type="component" value="Unassembled WGS sequence"/>
</dbReference>
<evidence type="ECO:0000256" key="2">
    <source>
        <dbReference type="ARBA" id="ARBA00022723"/>
    </source>
</evidence>
<feature type="region of interest" description="Disordered" evidence="7">
    <location>
        <begin position="89"/>
        <end position="115"/>
    </location>
</feature>
<evidence type="ECO:0000256" key="7">
    <source>
        <dbReference type="SAM" id="MobiDB-lite"/>
    </source>
</evidence>
<dbReference type="STRING" id="7234.B4G9U4"/>
<dbReference type="EMBL" id="CH479180">
    <property type="protein sequence ID" value="EDW29124.1"/>
    <property type="molecule type" value="Genomic_DNA"/>
</dbReference>
<sequence length="1441" mass="151935">MENGVENGSLVDGDQVDECGENQVVSSSEGEGDGEGEAQQPPPLPQTTNNCEGDGECDLSTPTTAVAIPDPEPTVVDIAAAPATILDDSLCEKDVDSDAPDDDNDDEAKENYEGFNGTVGRNVTLQTLMAANVLQPGKGLMTIEYLGQKFVGDLLSDGKIKSQETETIFLTPSAWAMHCKRIINPEKKSGCGWASVKYKNKKLDSYKNTYLRKCALQKESTPDDGDPDAERKTDSPEIIVKRTVFAHNSISNRNIVHDANMLIESVPFTSVGKLQPFLITINSSALLLADFHSHLTVREVCGYLGGTWDMNTHTLSITKTYPCRNTRFDRQRAGEVERDIQKMMIQDQFLLVGWYHSHPKFQAEPTLRDCDSQLDYQIRMRGASDLTYTPCVSLILSPYYDENPTLESVVKCIWIVPPNENKQAMEYGRPMLMQYSVLPDKEIPEEVRTEIQLCVDYYSQYRGEVVKFRNIFNNDVTYNEKLKNTLYPKFPSKQSDKALWNWICAVLDCEQEDDFIPPKTIKIIDNDEMDVKMETQPGAGAGATSEATSDVKLSSAKEEPLADGATSIEESARKAEEESSAQAEQKARDLKVMSLQEQLCMPSGLNMNPVRMLSPLATPNPTSSLPAVLPNLAAPAMPPSATTSQLLPPQTPSGSVAIAPSAVTTSALTSALTASPRDSPITISNSASPAKFEVPVRASPSPAKSDASSHTSTSRTRNSPAPSPGKFSVSDIARNSPSITPNKYEAAAGALVPPAAACLPTANDLMAASLAQLAGQLPPNFLQADLAALFQQQRKDYGNSSLNQLAAAAAKVGGSKQGSNAANAASASAAAAAAALGGLNDPNVAAAVAAYSNSFNMPLPTGTGGGGGGGGAGGSSSNNNSHSNSKSKSERSSKSSSSSSSSNSSSTSNSYKTKLMKELDELKNDPLKMSELIRSPEYAALLLQQAEALGATTLGTLGFGSDYSYLTGAGLGVPTASALTGSQPSNSSSGKSSKSSPSTSASASAAAAAAALNADYNNLIQASKLLGYDSYMQQSKQSNDLNAFLQQQMAGLAAAAIPPPPVASSSSSSKKQQQQQHQQQQQQLQQQQQQQQHQLQQQSAQADYTALLQTYTKLFDPNNQFAAAMASNKHMAGAHNELSALLNAGAGIGGGGGGGGGSSSKQKQKDMGNDMLNQLLQLEKQDSEIKALLYRQNKAAADLDALFATPSGAVVGAGSSSNSMKSSGSSGGAGGTGVPSPSSLSSPAAYYNALAQEKMQDYAAFFQQQHGKYGIPDPLSKTTLAANNMFMSPSALFKIQQESLSAMMMKPPKSTTPSSARTRESSASPTPGATHPNQVVHGGGGNNSNSGSKYNFSAVDLAISSVPSNTPSPAPSDGSSGSSHRRPSPDLSRLYGELAPPGGLLGSGVPKKRMEFASVADLAAPPPAKIPKSSMSDDILNLSHD</sequence>
<feature type="region of interest" description="Disordered" evidence="7">
    <location>
        <begin position="1213"/>
        <end position="1241"/>
    </location>
</feature>
<reference evidence="9 10" key="1">
    <citation type="journal article" date="2007" name="Nature">
        <title>Evolution of genes and genomes on the Drosophila phylogeny.</title>
        <authorList>
            <consortium name="Drosophila 12 Genomes Consortium"/>
            <person name="Clark A.G."/>
            <person name="Eisen M.B."/>
            <person name="Smith D.R."/>
            <person name="Bergman C.M."/>
            <person name="Oliver B."/>
            <person name="Markow T.A."/>
            <person name="Kaufman T.C."/>
            <person name="Kellis M."/>
            <person name="Gelbart W."/>
            <person name="Iyer V.N."/>
            <person name="Pollard D.A."/>
            <person name="Sackton T.B."/>
            <person name="Larracuente A.M."/>
            <person name="Singh N.D."/>
            <person name="Abad J.P."/>
            <person name="Abt D.N."/>
            <person name="Adryan B."/>
            <person name="Aguade M."/>
            <person name="Akashi H."/>
            <person name="Anderson W.W."/>
            <person name="Aquadro C.F."/>
            <person name="Ardell D.H."/>
            <person name="Arguello R."/>
            <person name="Artieri C.G."/>
            <person name="Barbash D.A."/>
            <person name="Barker D."/>
            <person name="Barsanti P."/>
            <person name="Batterham P."/>
            <person name="Batzoglou S."/>
            <person name="Begun D."/>
            <person name="Bhutkar A."/>
            <person name="Blanco E."/>
            <person name="Bosak S.A."/>
            <person name="Bradley R.K."/>
            <person name="Brand A.D."/>
            <person name="Brent M.R."/>
            <person name="Brooks A.N."/>
            <person name="Brown R.H."/>
            <person name="Butlin R.K."/>
            <person name="Caggese C."/>
            <person name="Calvi B.R."/>
            <person name="Bernardo de Carvalho A."/>
            <person name="Caspi A."/>
            <person name="Castrezana S."/>
            <person name="Celniker S.E."/>
            <person name="Chang J.L."/>
            <person name="Chapple C."/>
            <person name="Chatterji S."/>
            <person name="Chinwalla A."/>
            <person name="Civetta A."/>
            <person name="Clifton S.W."/>
            <person name="Comeron J.M."/>
            <person name="Costello J.C."/>
            <person name="Coyne J.A."/>
            <person name="Daub J."/>
            <person name="David R.G."/>
            <person name="Delcher A.L."/>
            <person name="Delehaunty K."/>
            <person name="Do C.B."/>
            <person name="Ebling H."/>
            <person name="Edwards K."/>
            <person name="Eickbush T."/>
            <person name="Evans J.D."/>
            <person name="Filipski A."/>
            <person name="Findeiss S."/>
            <person name="Freyhult E."/>
            <person name="Fulton L."/>
            <person name="Fulton R."/>
            <person name="Garcia A.C."/>
            <person name="Gardiner A."/>
            <person name="Garfield D.A."/>
            <person name="Garvin B.E."/>
            <person name="Gibson G."/>
            <person name="Gilbert D."/>
            <person name="Gnerre S."/>
            <person name="Godfrey J."/>
            <person name="Good R."/>
            <person name="Gotea V."/>
            <person name="Gravely B."/>
            <person name="Greenberg A.J."/>
            <person name="Griffiths-Jones S."/>
            <person name="Gross S."/>
            <person name="Guigo R."/>
            <person name="Gustafson E.A."/>
            <person name="Haerty W."/>
            <person name="Hahn M.W."/>
            <person name="Halligan D.L."/>
            <person name="Halpern A.L."/>
            <person name="Halter G.M."/>
            <person name="Han M.V."/>
            <person name="Heger A."/>
            <person name="Hillier L."/>
            <person name="Hinrichs A.S."/>
            <person name="Holmes I."/>
            <person name="Hoskins R.A."/>
            <person name="Hubisz M.J."/>
            <person name="Hultmark D."/>
            <person name="Huntley M.A."/>
            <person name="Jaffe D.B."/>
            <person name="Jagadeeshan S."/>
            <person name="Jeck W.R."/>
            <person name="Johnson J."/>
            <person name="Jones C.D."/>
            <person name="Jordan W.C."/>
            <person name="Karpen G.H."/>
            <person name="Kataoka E."/>
            <person name="Keightley P.D."/>
            <person name="Kheradpour P."/>
            <person name="Kirkness E.F."/>
            <person name="Koerich L.B."/>
            <person name="Kristiansen K."/>
            <person name="Kudrna D."/>
            <person name="Kulathinal R.J."/>
            <person name="Kumar S."/>
            <person name="Kwok R."/>
            <person name="Lander E."/>
            <person name="Langley C.H."/>
            <person name="Lapoint R."/>
            <person name="Lazzaro B.P."/>
            <person name="Lee S.J."/>
            <person name="Levesque L."/>
            <person name="Li R."/>
            <person name="Lin C.F."/>
            <person name="Lin M.F."/>
            <person name="Lindblad-Toh K."/>
            <person name="Llopart A."/>
            <person name="Long M."/>
            <person name="Low L."/>
            <person name="Lozovsky E."/>
            <person name="Lu J."/>
            <person name="Luo M."/>
            <person name="Machado C.A."/>
            <person name="Makalowski W."/>
            <person name="Marzo M."/>
            <person name="Matsuda M."/>
            <person name="Matzkin L."/>
            <person name="McAllister B."/>
            <person name="McBride C.S."/>
            <person name="McKernan B."/>
            <person name="McKernan K."/>
            <person name="Mendez-Lago M."/>
            <person name="Minx P."/>
            <person name="Mollenhauer M.U."/>
            <person name="Montooth K."/>
            <person name="Mount S.M."/>
            <person name="Mu X."/>
            <person name="Myers E."/>
            <person name="Negre B."/>
            <person name="Newfeld S."/>
            <person name="Nielsen R."/>
            <person name="Noor M.A."/>
            <person name="O'Grady P."/>
            <person name="Pachter L."/>
            <person name="Papaceit M."/>
            <person name="Parisi M.J."/>
            <person name="Parisi M."/>
            <person name="Parts L."/>
            <person name="Pedersen J.S."/>
            <person name="Pesole G."/>
            <person name="Phillippy A.M."/>
            <person name="Ponting C.P."/>
            <person name="Pop M."/>
            <person name="Porcelli D."/>
            <person name="Powell J.R."/>
            <person name="Prohaska S."/>
            <person name="Pruitt K."/>
            <person name="Puig M."/>
            <person name="Quesneville H."/>
            <person name="Ram K.R."/>
            <person name="Rand D."/>
            <person name="Rasmussen M.D."/>
            <person name="Reed L.K."/>
            <person name="Reenan R."/>
            <person name="Reily A."/>
            <person name="Remington K.A."/>
            <person name="Rieger T.T."/>
            <person name="Ritchie M.G."/>
            <person name="Robin C."/>
            <person name="Rogers Y.H."/>
            <person name="Rohde C."/>
            <person name="Rozas J."/>
            <person name="Rubenfield M.J."/>
            <person name="Ruiz A."/>
            <person name="Russo S."/>
            <person name="Salzberg S.L."/>
            <person name="Sanchez-Gracia A."/>
            <person name="Saranga D.J."/>
            <person name="Sato H."/>
            <person name="Schaeffer S.W."/>
            <person name="Schatz M.C."/>
            <person name="Schlenke T."/>
            <person name="Schwartz R."/>
            <person name="Segarra C."/>
            <person name="Singh R.S."/>
            <person name="Sirot L."/>
            <person name="Sirota M."/>
            <person name="Sisneros N.B."/>
            <person name="Smith C.D."/>
            <person name="Smith T.F."/>
            <person name="Spieth J."/>
            <person name="Stage D.E."/>
            <person name="Stark A."/>
            <person name="Stephan W."/>
            <person name="Strausberg R.L."/>
            <person name="Strempel S."/>
            <person name="Sturgill D."/>
            <person name="Sutton G."/>
            <person name="Sutton G.G."/>
            <person name="Tao W."/>
            <person name="Teichmann S."/>
            <person name="Tobari Y.N."/>
            <person name="Tomimura Y."/>
            <person name="Tsolas J.M."/>
            <person name="Valente V.L."/>
            <person name="Venter E."/>
            <person name="Venter J.C."/>
            <person name="Vicario S."/>
            <person name="Vieira F.G."/>
            <person name="Vilella A.J."/>
            <person name="Villasante A."/>
            <person name="Walenz B."/>
            <person name="Wang J."/>
            <person name="Wasserman M."/>
            <person name="Watts T."/>
            <person name="Wilson D."/>
            <person name="Wilson R.K."/>
            <person name="Wing R.A."/>
            <person name="Wolfner M.F."/>
            <person name="Wong A."/>
            <person name="Wong G.K."/>
            <person name="Wu C.I."/>
            <person name="Wu G."/>
            <person name="Yamamoto D."/>
            <person name="Yang H.P."/>
            <person name="Yang S.P."/>
            <person name="Yorke J.A."/>
            <person name="Yoshida K."/>
            <person name="Zdobnov E."/>
            <person name="Zhang P."/>
            <person name="Zhang Y."/>
            <person name="Zimin A.V."/>
            <person name="Baldwin J."/>
            <person name="Abdouelleil A."/>
            <person name="Abdulkadir J."/>
            <person name="Abebe A."/>
            <person name="Abera B."/>
            <person name="Abreu J."/>
            <person name="Acer S.C."/>
            <person name="Aftuck L."/>
            <person name="Alexander A."/>
            <person name="An P."/>
            <person name="Anderson E."/>
            <person name="Anderson S."/>
            <person name="Arachi H."/>
            <person name="Azer M."/>
            <person name="Bachantsang P."/>
            <person name="Barry A."/>
            <person name="Bayul T."/>
            <person name="Berlin A."/>
            <person name="Bessette D."/>
            <person name="Bloom T."/>
            <person name="Blye J."/>
            <person name="Boguslavskiy L."/>
            <person name="Bonnet C."/>
            <person name="Boukhgalter B."/>
            <person name="Bourzgui I."/>
            <person name="Brown A."/>
            <person name="Cahill P."/>
            <person name="Channer S."/>
            <person name="Cheshatsang Y."/>
            <person name="Chuda L."/>
            <person name="Citroen M."/>
            <person name="Collymore A."/>
            <person name="Cooke P."/>
            <person name="Costello M."/>
            <person name="D'Aco K."/>
            <person name="Daza R."/>
            <person name="De Haan G."/>
            <person name="DeGray S."/>
            <person name="DeMaso C."/>
            <person name="Dhargay N."/>
            <person name="Dooley K."/>
            <person name="Dooley E."/>
            <person name="Doricent M."/>
            <person name="Dorje P."/>
            <person name="Dorjee K."/>
            <person name="Dupes A."/>
            <person name="Elong R."/>
            <person name="Falk J."/>
            <person name="Farina A."/>
            <person name="Faro S."/>
            <person name="Ferguson D."/>
            <person name="Fisher S."/>
            <person name="Foley C.D."/>
            <person name="Franke A."/>
            <person name="Friedrich D."/>
            <person name="Gadbois L."/>
            <person name="Gearin G."/>
            <person name="Gearin C.R."/>
            <person name="Giannoukos G."/>
            <person name="Goode T."/>
            <person name="Graham J."/>
            <person name="Grandbois E."/>
            <person name="Grewal S."/>
            <person name="Gyaltsen K."/>
            <person name="Hafez N."/>
            <person name="Hagos B."/>
            <person name="Hall J."/>
            <person name="Henson C."/>
            <person name="Hollinger A."/>
            <person name="Honan T."/>
            <person name="Huard M.D."/>
            <person name="Hughes L."/>
            <person name="Hurhula B."/>
            <person name="Husby M.E."/>
            <person name="Kamat A."/>
            <person name="Kanga B."/>
            <person name="Kashin S."/>
            <person name="Khazanovich D."/>
            <person name="Kisner P."/>
            <person name="Lance K."/>
            <person name="Lara M."/>
            <person name="Lee W."/>
            <person name="Lennon N."/>
            <person name="Letendre F."/>
            <person name="LeVine R."/>
            <person name="Lipovsky A."/>
            <person name="Liu X."/>
            <person name="Liu J."/>
            <person name="Liu S."/>
            <person name="Lokyitsang T."/>
            <person name="Lokyitsang Y."/>
            <person name="Lubonja R."/>
            <person name="Lui A."/>
            <person name="MacDonald P."/>
            <person name="Magnisalis V."/>
            <person name="Maru K."/>
            <person name="Matthews C."/>
            <person name="McCusker W."/>
            <person name="McDonough S."/>
            <person name="Mehta T."/>
            <person name="Meldrim J."/>
            <person name="Meneus L."/>
            <person name="Mihai O."/>
            <person name="Mihalev A."/>
            <person name="Mihova T."/>
            <person name="Mittelman R."/>
            <person name="Mlenga V."/>
            <person name="Montmayeur A."/>
            <person name="Mulrain L."/>
            <person name="Navidi A."/>
            <person name="Naylor J."/>
            <person name="Negash T."/>
            <person name="Nguyen T."/>
            <person name="Nguyen N."/>
            <person name="Nicol R."/>
            <person name="Norbu C."/>
            <person name="Norbu N."/>
            <person name="Novod N."/>
            <person name="O'Neill B."/>
            <person name="Osman S."/>
            <person name="Markiewicz E."/>
            <person name="Oyono O.L."/>
            <person name="Patti C."/>
            <person name="Phunkhang P."/>
            <person name="Pierre F."/>
            <person name="Priest M."/>
            <person name="Raghuraman S."/>
            <person name="Rege F."/>
            <person name="Reyes R."/>
            <person name="Rise C."/>
            <person name="Rogov P."/>
            <person name="Ross K."/>
            <person name="Ryan E."/>
            <person name="Settipalli S."/>
            <person name="Shea T."/>
            <person name="Sherpa N."/>
            <person name="Shi L."/>
            <person name="Shih D."/>
            <person name="Sparrow T."/>
            <person name="Spaulding J."/>
            <person name="Stalker J."/>
            <person name="Stange-Thomann N."/>
            <person name="Stavropoulos S."/>
            <person name="Stone C."/>
            <person name="Strader C."/>
            <person name="Tesfaye S."/>
            <person name="Thomson T."/>
            <person name="Thoulutsang Y."/>
            <person name="Thoulutsang D."/>
            <person name="Topham K."/>
            <person name="Topping I."/>
            <person name="Tsamla T."/>
            <person name="Vassiliev H."/>
            <person name="Vo A."/>
            <person name="Wangchuk T."/>
            <person name="Wangdi T."/>
            <person name="Weiand M."/>
            <person name="Wilkinson J."/>
            <person name="Wilson A."/>
            <person name="Yadav S."/>
            <person name="Young G."/>
            <person name="Yu Q."/>
            <person name="Zembek L."/>
            <person name="Zhong D."/>
            <person name="Zimmer A."/>
            <person name="Zwirko Z."/>
            <person name="Jaffe D.B."/>
            <person name="Alvarez P."/>
            <person name="Brockman W."/>
            <person name="Butler J."/>
            <person name="Chin C."/>
            <person name="Gnerre S."/>
            <person name="Grabherr M."/>
            <person name="Kleber M."/>
            <person name="Mauceli E."/>
            <person name="MacCallum I."/>
        </authorList>
    </citation>
    <scope>NUCLEOTIDE SEQUENCE [LARGE SCALE GENOMIC DNA]</scope>
    <source>
        <strain evidence="10">MSH-3 / Tucson 14011-0111.49</strain>
    </source>
</reference>
<keyword evidence="10" id="KW-1185">Reference proteome</keyword>
<proteinExistence type="inferred from homology"/>
<feature type="region of interest" description="Disordered" evidence="7">
    <location>
        <begin position="534"/>
        <end position="589"/>
    </location>
</feature>
<keyword evidence="3" id="KW-0378">Hydrolase</keyword>
<evidence type="ECO:0000259" key="8">
    <source>
        <dbReference type="PROSITE" id="PS50249"/>
    </source>
</evidence>
<keyword evidence="5" id="KW-0482">Metalloprotease</keyword>
<evidence type="ECO:0000313" key="10">
    <source>
        <dbReference type="Proteomes" id="UP000008744"/>
    </source>
</evidence>
<dbReference type="SUPFAM" id="SSF102712">
    <property type="entry name" value="JAB1/MPN domain"/>
    <property type="match status" value="1"/>
</dbReference>
<dbReference type="Gene3D" id="3.40.140.10">
    <property type="entry name" value="Cytidine Deaminase, domain 2"/>
    <property type="match status" value="1"/>
</dbReference>
<feature type="compositionally biased region" description="Polar residues" evidence="7">
    <location>
        <begin position="1309"/>
        <end position="1333"/>
    </location>
</feature>
<keyword evidence="1" id="KW-0645">Protease</keyword>
<dbReference type="InterPro" id="IPR000555">
    <property type="entry name" value="JAMM/MPN+_dom"/>
</dbReference>
<evidence type="ECO:0000256" key="5">
    <source>
        <dbReference type="ARBA" id="ARBA00023049"/>
    </source>
</evidence>
<evidence type="ECO:0000256" key="4">
    <source>
        <dbReference type="ARBA" id="ARBA00022833"/>
    </source>
</evidence>
<feature type="compositionally biased region" description="Gly residues" evidence="7">
    <location>
        <begin position="862"/>
        <end position="874"/>
    </location>
</feature>
<feature type="domain" description="MPN" evidence="8">
    <location>
        <begin position="279"/>
        <end position="415"/>
    </location>
</feature>
<evidence type="ECO:0000256" key="1">
    <source>
        <dbReference type="ARBA" id="ARBA00022670"/>
    </source>
</evidence>
<dbReference type="InterPro" id="IPR040843">
    <property type="entry name" value="RAMA"/>
</dbReference>
<feature type="region of interest" description="Disordered" evidence="7">
    <location>
        <begin position="979"/>
        <end position="999"/>
    </location>
</feature>